<protein>
    <recommendedName>
        <fullName evidence="3">Rpn family recombination-promoting nuclease/putative transposase</fullName>
    </recommendedName>
</protein>
<name>A0A942U8V2_9BACI</name>
<evidence type="ECO:0000313" key="2">
    <source>
        <dbReference type="Proteomes" id="UP000679749"/>
    </source>
</evidence>
<dbReference type="EMBL" id="JAGYPF010000003">
    <property type="protein sequence ID" value="MBS4214383.1"/>
    <property type="molecule type" value="Genomic_DNA"/>
</dbReference>
<evidence type="ECO:0008006" key="3">
    <source>
        <dbReference type="Google" id="ProtNLM"/>
    </source>
</evidence>
<comment type="caution">
    <text evidence="1">The sequence shown here is derived from an EMBL/GenBank/DDBJ whole genome shotgun (WGS) entry which is preliminary data.</text>
</comment>
<reference evidence="1" key="1">
    <citation type="submission" date="2021-05" db="EMBL/GenBank/DDBJ databases">
        <title>Novel Bacillus species.</title>
        <authorList>
            <person name="Liu G."/>
        </authorList>
    </citation>
    <scope>NUCLEOTIDE SEQUENCE</scope>
    <source>
        <strain evidence="1">FJAT-49825</strain>
    </source>
</reference>
<proteinExistence type="predicted"/>
<organism evidence="1 2">
    <name type="scientific">Neobacillus rhizophilus</name>
    <dbReference type="NCBI Taxonomy" id="2833579"/>
    <lineage>
        <taxon>Bacteria</taxon>
        <taxon>Bacillati</taxon>
        <taxon>Bacillota</taxon>
        <taxon>Bacilli</taxon>
        <taxon>Bacillales</taxon>
        <taxon>Bacillaceae</taxon>
        <taxon>Neobacillus</taxon>
    </lineage>
</organism>
<evidence type="ECO:0000313" key="1">
    <source>
        <dbReference type="EMBL" id="MBS4214383.1"/>
    </source>
</evidence>
<accession>A0A942U8V2</accession>
<dbReference type="RefSeq" id="WP_213118855.1">
    <property type="nucleotide sequence ID" value="NZ_JAGYPF010000003.1"/>
</dbReference>
<sequence>MEEIKQLDKDEAEQVLKLPNSWREKGIQEGELEAQKKIALNLLKEGLPIELISRATNLDYAEIEELRGRL</sequence>
<dbReference type="Proteomes" id="UP000679749">
    <property type="component" value="Unassembled WGS sequence"/>
</dbReference>
<gene>
    <name evidence="1" type="ORF">KHA99_18190</name>
</gene>
<dbReference type="AlphaFoldDB" id="A0A942U8V2"/>
<keyword evidence="2" id="KW-1185">Reference proteome</keyword>